<dbReference type="PRINTS" id="PR00385">
    <property type="entry name" value="P450"/>
</dbReference>
<protein>
    <submittedName>
        <fullName evidence="9">Cytochrome P450</fullName>
    </submittedName>
</protein>
<dbReference type="PANTHER" id="PTHR24305">
    <property type="entry name" value="CYTOCHROME P450"/>
    <property type="match status" value="1"/>
</dbReference>
<reference evidence="9" key="1">
    <citation type="submission" date="2023-03" db="EMBL/GenBank/DDBJ databases">
        <title>Massive genome expansion in bonnet fungi (Mycena s.s.) driven by repeated elements and novel gene families across ecological guilds.</title>
        <authorList>
            <consortium name="Lawrence Berkeley National Laboratory"/>
            <person name="Harder C.B."/>
            <person name="Miyauchi S."/>
            <person name="Viragh M."/>
            <person name="Kuo A."/>
            <person name="Thoen E."/>
            <person name="Andreopoulos B."/>
            <person name="Lu D."/>
            <person name="Skrede I."/>
            <person name="Drula E."/>
            <person name="Henrissat B."/>
            <person name="Morin E."/>
            <person name="Kohler A."/>
            <person name="Barry K."/>
            <person name="LaButti K."/>
            <person name="Morin E."/>
            <person name="Salamov A."/>
            <person name="Lipzen A."/>
            <person name="Mereny Z."/>
            <person name="Hegedus B."/>
            <person name="Baldrian P."/>
            <person name="Stursova M."/>
            <person name="Weitz H."/>
            <person name="Taylor A."/>
            <person name="Grigoriev I.V."/>
            <person name="Nagy L.G."/>
            <person name="Martin F."/>
            <person name="Kauserud H."/>
        </authorList>
    </citation>
    <scope>NUCLEOTIDE SEQUENCE</scope>
    <source>
        <strain evidence="9">9284</strain>
    </source>
</reference>
<dbReference type="PANTHER" id="PTHR24305:SF187">
    <property type="entry name" value="P450, PUTATIVE (EUROFUNG)-RELATED"/>
    <property type="match status" value="1"/>
</dbReference>
<comment type="pathway">
    <text evidence="2">Secondary metabolite biosynthesis.</text>
</comment>
<evidence type="ECO:0000313" key="10">
    <source>
        <dbReference type="Proteomes" id="UP001221142"/>
    </source>
</evidence>
<dbReference type="GO" id="GO:0005506">
    <property type="term" value="F:iron ion binding"/>
    <property type="evidence" value="ECO:0007669"/>
    <property type="project" value="InterPro"/>
</dbReference>
<keyword evidence="10" id="KW-1185">Reference proteome</keyword>
<name>A0AAD7FQZ4_9AGAR</name>
<dbReference type="PRINTS" id="PR00463">
    <property type="entry name" value="EP450I"/>
</dbReference>
<evidence type="ECO:0000256" key="6">
    <source>
        <dbReference type="ARBA" id="ARBA00023004"/>
    </source>
</evidence>
<keyword evidence="6 8" id="KW-0408">Iron</keyword>
<dbReference type="Pfam" id="PF00067">
    <property type="entry name" value="p450"/>
    <property type="match status" value="1"/>
</dbReference>
<gene>
    <name evidence="9" type="ORF">FB45DRAFT_684309</name>
</gene>
<evidence type="ECO:0000313" key="9">
    <source>
        <dbReference type="EMBL" id="KAJ7633065.1"/>
    </source>
</evidence>
<proteinExistence type="inferred from homology"/>
<feature type="non-terminal residue" evidence="9">
    <location>
        <position position="475"/>
    </location>
</feature>
<dbReference type="EMBL" id="JARKIF010000008">
    <property type="protein sequence ID" value="KAJ7633065.1"/>
    <property type="molecule type" value="Genomic_DNA"/>
</dbReference>
<keyword evidence="7" id="KW-0503">Monooxygenase</keyword>
<evidence type="ECO:0000256" key="2">
    <source>
        <dbReference type="ARBA" id="ARBA00005179"/>
    </source>
</evidence>
<evidence type="ECO:0000256" key="7">
    <source>
        <dbReference type="ARBA" id="ARBA00023033"/>
    </source>
</evidence>
<feature type="binding site" description="axial binding residue" evidence="8">
    <location>
        <position position="419"/>
    </location>
    <ligand>
        <name>heme</name>
        <dbReference type="ChEBI" id="CHEBI:30413"/>
    </ligand>
    <ligandPart>
        <name>Fe</name>
        <dbReference type="ChEBI" id="CHEBI:18248"/>
    </ligandPart>
</feature>
<evidence type="ECO:0000256" key="8">
    <source>
        <dbReference type="PIRSR" id="PIRSR602401-1"/>
    </source>
</evidence>
<evidence type="ECO:0000256" key="1">
    <source>
        <dbReference type="ARBA" id="ARBA00001971"/>
    </source>
</evidence>
<accession>A0AAD7FQZ4</accession>
<evidence type="ECO:0000256" key="3">
    <source>
        <dbReference type="ARBA" id="ARBA00010617"/>
    </source>
</evidence>
<dbReference type="InterPro" id="IPR002401">
    <property type="entry name" value="Cyt_P450_E_grp-I"/>
</dbReference>
<evidence type="ECO:0000256" key="5">
    <source>
        <dbReference type="ARBA" id="ARBA00023002"/>
    </source>
</evidence>
<dbReference type="GO" id="GO:0004497">
    <property type="term" value="F:monooxygenase activity"/>
    <property type="evidence" value="ECO:0007669"/>
    <property type="project" value="UniProtKB-KW"/>
</dbReference>
<evidence type="ECO:0000256" key="4">
    <source>
        <dbReference type="ARBA" id="ARBA00022723"/>
    </source>
</evidence>
<dbReference type="InterPro" id="IPR036396">
    <property type="entry name" value="Cyt_P450_sf"/>
</dbReference>
<dbReference type="AlphaFoldDB" id="A0AAD7FQZ4"/>
<comment type="similarity">
    <text evidence="3">Belongs to the cytochrome P450 family.</text>
</comment>
<comment type="cofactor">
    <cofactor evidence="1 8">
        <name>heme</name>
        <dbReference type="ChEBI" id="CHEBI:30413"/>
    </cofactor>
</comment>
<keyword evidence="4 8" id="KW-0479">Metal-binding</keyword>
<dbReference type="GO" id="GO:0016705">
    <property type="term" value="F:oxidoreductase activity, acting on paired donors, with incorporation or reduction of molecular oxygen"/>
    <property type="evidence" value="ECO:0007669"/>
    <property type="project" value="InterPro"/>
</dbReference>
<organism evidence="9 10">
    <name type="scientific">Roridomyces roridus</name>
    <dbReference type="NCBI Taxonomy" id="1738132"/>
    <lineage>
        <taxon>Eukaryota</taxon>
        <taxon>Fungi</taxon>
        <taxon>Dikarya</taxon>
        <taxon>Basidiomycota</taxon>
        <taxon>Agaricomycotina</taxon>
        <taxon>Agaricomycetes</taxon>
        <taxon>Agaricomycetidae</taxon>
        <taxon>Agaricales</taxon>
        <taxon>Marasmiineae</taxon>
        <taxon>Mycenaceae</taxon>
        <taxon>Roridomyces</taxon>
    </lineage>
</organism>
<keyword evidence="5" id="KW-0560">Oxidoreductase</keyword>
<keyword evidence="8" id="KW-0349">Heme</keyword>
<dbReference type="InterPro" id="IPR001128">
    <property type="entry name" value="Cyt_P450"/>
</dbReference>
<dbReference type="SUPFAM" id="SSF48264">
    <property type="entry name" value="Cytochrome P450"/>
    <property type="match status" value="1"/>
</dbReference>
<dbReference type="GO" id="GO:0020037">
    <property type="term" value="F:heme binding"/>
    <property type="evidence" value="ECO:0007669"/>
    <property type="project" value="InterPro"/>
</dbReference>
<sequence length="475" mass="53178">VLLSYIVFWGSLSLSIVLYRLSPFHPLAQYPGPTICKVTKLWGAALAVRGKQYLYLEKLHNTYGPYVRTGKSPLDSCTGKFVIMVWSVWEGGRNPSTPPSILSMVGDAHAKKRRVWNRAMASLRDYDPLIQKRAAQLLARLGEQPKGTAVNLELWFELFTFDFMGGKPFGGVFEMLQQGKDTDGLGDRIRSFMAASAILGPIPWIFGLLDLIPMVGRMVQEFNDLGQGLATRRIETGAIHTKDLWYHIADEEGHEKQKPTLQDVTSDGITAIVAASDTTAHLLTSLMWCLISNPECYKRVQQEIDDIFVVEDDLVDFSKHQQCVFLSACVNEALRLFPSLPVNGTRQVHLNSGGGRNIAGKYIPEGTSVYMPPYVLHRRSDYFSRPTEFVPDRWLPSSDLAFEHNASAFMPFSQGPANCFGQHLARREVQAVIIFLLKAFEVRFADGFDSAAWPESVCDFLTATRGPLLVELKPR</sequence>
<dbReference type="InterPro" id="IPR050121">
    <property type="entry name" value="Cytochrome_P450_monoxygenase"/>
</dbReference>
<feature type="non-terminal residue" evidence="9">
    <location>
        <position position="1"/>
    </location>
</feature>
<dbReference type="Gene3D" id="1.10.630.10">
    <property type="entry name" value="Cytochrome P450"/>
    <property type="match status" value="1"/>
</dbReference>
<dbReference type="Proteomes" id="UP001221142">
    <property type="component" value="Unassembled WGS sequence"/>
</dbReference>
<comment type="caution">
    <text evidence="9">The sequence shown here is derived from an EMBL/GenBank/DDBJ whole genome shotgun (WGS) entry which is preliminary data.</text>
</comment>